<dbReference type="Gene3D" id="3.40.50.1000">
    <property type="entry name" value="HAD superfamily/HAD-like"/>
    <property type="match status" value="1"/>
</dbReference>
<dbReference type="GO" id="GO:0006281">
    <property type="term" value="P:DNA repair"/>
    <property type="evidence" value="ECO:0007669"/>
    <property type="project" value="TreeGrafter"/>
</dbReference>
<dbReference type="Pfam" id="PF13419">
    <property type="entry name" value="HAD_2"/>
    <property type="match status" value="1"/>
</dbReference>
<name>A0A449BKA3_9MOLU</name>
<accession>A0A449BKA3</accession>
<sequence>MTIFFDFNGTIIDDLELTFNLLNQMLVEEGHQTVTLERYLDIFDFPIKDYYIKAGFDFKKSSFEELAVRFINRYQPQSMHLKLHEGLIQTVLDLKKEGHRVVVLSASKYNNLLEQMKHYQIDTLFDDILGINDIYANSKVELAKKYVEENKLVSDEIFVVGDTLHDNEVATALNGKMIYYSKGHQARHRFKDGIIIDHFKELKKEIYKNGR</sequence>
<keyword evidence="2" id="KW-1185">Reference proteome</keyword>
<dbReference type="InterPro" id="IPR023198">
    <property type="entry name" value="PGP-like_dom2"/>
</dbReference>
<dbReference type="SFLD" id="SFLDS00003">
    <property type="entry name" value="Haloacid_Dehalogenase"/>
    <property type="match status" value="1"/>
</dbReference>
<dbReference type="Proteomes" id="UP000290909">
    <property type="component" value="Chromosome"/>
</dbReference>
<dbReference type="InterPro" id="IPR036412">
    <property type="entry name" value="HAD-like_sf"/>
</dbReference>
<evidence type="ECO:0000313" key="2">
    <source>
        <dbReference type="Proteomes" id="UP000290909"/>
    </source>
</evidence>
<evidence type="ECO:0000313" key="1">
    <source>
        <dbReference type="EMBL" id="VEU82879.1"/>
    </source>
</evidence>
<dbReference type="InterPro" id="IPR050155">
    <property type="entry name" value="HAD-like_hydrolase_sf"/>
</dbReference>
<dbReference type="Gene3D" id="1.10.150.240">
    <property type="entry name" value="Putative phosphatase, domain 2"/>
    <property type="match status" value="1"/>
</dbReference>
<dbReference type="KEGG" id="ahk:NCTC10172_00905"/>
<dbReference type="GO" id="GO:0008967">
    <property type="term" value="F:phosphoglycolate phosphatase activity"/>
    <property type="evidence" value="ECO:0007669"/>
    <property type="project" value="TreeGrafter"/>
</dbReference>
<dbReference type="InterPro" id="IPR023214">
    <property type="entry name" value="HAD_sf"/>
</dbReference>
<dbReference type="InterPro" id="IPR041492">
    <property type="entry name" value="HAD_2"/>
</dbReference>
<protein>
    <submittedName>
        <fullName evidence="1">Phosphoglycolate phosphatase</fullName>
    </submittedName>
</protein>
<dbReference type="PANTHER" id="PTHR43434">
    <property type="entry name" value="PHOSPHOGLYCOLATE PHOSPHATASE"/>
    <property type="match status" value="1"/>
</dbReference>
<dbReference type="RefSeq" id="WP_051658950.1">
    <property type="nucleotide sequence ID" value="NZ_LR215050.1"/>
</dbReference>
<dbReference type="EMBL" id="LR215050">
    <property type="protein sequence ID" value="VEU82879.1"/>
    <property type="molecule type" value="Genomic_DNA"/>
</dbReference>
<dbReference type="PANTHER" id="PTHR43434:SF1">
    <property type="entry name" value="PHOSPHOGLYCOLATE PHOSPHATASE"/>
    <property type="match status" value="1"/>
</dbReference>
<organism evidence="1 2">
    <name type="scientific">Acholeplasma hippikon</name>
    <dbReference type="NCBI Taxonomy" id="264636"/>
    <lineage>
        <taxon>Bacteria</taxon>
        <taxon>Bacillati</taxon>
        <taxon>Mycoplasmatota</taxon>
        <taxon>Mollicutes</taxon>
        <taxon>Acholeplasmatales</taxon>
        <taxon>Acholeplasmataceae</taxon>
        <taxon>Acholeplasma</taxon>
    </lineage>
</organism>
<dbReference type="STRING" id="1408416.GCA_000702765_00343"/>
<reference evidence="1 2" key="1">
    <citation type="submission" date="2019-01" db="EMBL/GenBank/DDBJ databases">
        <authorList>
            <consortium name="Pathogen Informatics"/>
        </authorList>
    </citation>
    <scope>NUCLEOTIDE SEQUENCE [LARGE SCALE GENOMIC DNA]</scope>
    <source>
        <strain evidence="1 2">NCTC10172</strain>
    </source>
</reference>
<dbReference type="GO" id="GO:0005829">
    <property type="term" value="C:cytosol"/>
    <property type="evidence" value="ECO:0007669"/>
    <property type="project" value="TreeGrafter"/>
</dbReference>
<dbReference type="SFLD" id="SFLDG01129">
    <property type="entry name" value="C1.5:_HAD__Beta-PGM__Phosphata"/>
    <property type="match status" value="1"/>
</dbReference>
<gene>
    <name evidence="1" type="ORF">NCTC10172_00905</name>
</gene>
<proteinExistence type="predicted"/>
<dbReference type="SUPFAM" id="SSF56784">
    <property type="entry name" value="HAD-like"/>
    <property type="match status" value="1"/>
</dbReference>
<dbReference type="AlphaFoldDB" id="A0A449BKA3"/>